<comment type="caution">
    <text evidence="10">The sequence shown here is derived from an EMBL/GenBank/DDBJ whole genome shotgun (WGS) entry which is preliminary data.</text>
</comment>
<name>A0A645E482_9ZZZZ</name>
<feature type="transmembrane region" description="Helical" evidence="7">
    <location>
        <begin position="33"/>
        <end position="53"/>
    </location>
</feature>
<dbReference type="Pfam" id="PF20730">
    <property type="entry name" value="YetF_N"/>
    <property type="match status" value="1"/>
</dbReference>
<comment type="subcellular location">
    <subcellularLocation>
        <location evidence="1">Cell membrane</location>
        <topology evidence="1">Multi-pass membrane protein</topology>
    </subcellularLocation>
</comment>
<dbReference type="EMBL" id="VSSQ01042738">
    <property type="protein sequence ID" value="MPM96349.1"/>
    <property type="molecule type" value="Genomic_DNA"/>
</dbReference>
<dbReference type="GO" id="GO:0005886">
    <property type="term" value="C:plasma membrane"/>
    <property type="evidence" value="ECO:0007669"/>
    <property type="project" value="UniProtKB-SubCell"/>
</dbReference>
<keyword evidence="4 7" id="KW-0812">Transmembrane</keyword>
<dbReference type="Gene3D" id="3.30.240.20">
    <property type="entry name" value="bsu07140 like domains"/>
    <property type="match status" value="2"/>
</dbReference>
<evidence type="ECO:0008006" key="11">
    <source>
        <dbReference type="Google" id="ProtNLM"/>
    </source>
</evidence>
<feature type="transmembrane region" description="Helical" evidence="7">
    <location>
        <begin position="6"/>
        <end position="26"/>
    </location>
</feature>
<evidence type="ECO:0000259" key="8">
    <source>
        <dbReference type="Pfam" id="PF04239"/>
    </source>
</evidence>
<evidence type="ECO:0000256" key="7">
    <source>
        <dbReference type="SAM" id="Phobius"/>
    </source>
</evidence>
<dbReference type="Pfam" id="PF04239">
    <property type="entry name" value="DUF421"/>
    <property type="match status" value="1"/>
</dbReference>
<dbReference type="PANTHER" id="PTHR34582">
    <property type="entry name" value="UPF0702 TRANSMEMBRANE PROTEIN YCAP"/>
    <property type="match status" value="1"/>
</dbReference>
<reference evidence="10" key="1">
    <citation type="submission" date="2019-08" db="EMBL/GenBank/DDBJ databases">
        <authorList>
            <person name="Kucharzyk K."/>
            <person name="Murdoch R.W."/>
            <person name="Higgins S."/>
            <person name="Loffler F."/>
        </authorList>
    </citation>
    <scope>NUCLEOTIDE SEQUENCE</scope>
</reference>
<proteinExistence type="inferred from homology"/>
<protein>
    <recommendedName>
        <fullName evidence="11">DUF421 domain-containing protein</fullName>
    </recommendedName>
</protein>
<evidence type="ECO:0000256" key="5">
    <source>
        <dbReference type="ARBA" id="ARBA00022989"/>
    </source>
</evidence>
<evidence type="ECO:0000256" key="1">
    <source>
        <dbReference type="ARBA" id="ARBA00004651"/>
    </source>
</evidence>
<evidence type="ECO:0000256" key="3">
    <source>
        <dbReference type="ARBA" id="ARBA00022475"/>
    </source>
</evidence>
<keyword evidence="5 7" id="KW-1133">Transmembrane helix</keyword>
<accession>A0A645E482</accession>
<dbReference type="InterPro" id="IPR023090">
    <property type="entry name" value="UPF0702_alpha/beta_dom_sf"/>
</dbReference>
<sequence>MNEALVEAVRALIAFFTLLILTRLLGKQQLSQLTFFDYVLGITVGSIAASMTTDLTSPAWPHWVGLITWILCVFAIQFITMKWRYASKCIDGEPTIVIMNGKIMDKAMKKMRYRITDLMEQLRVSGVFDISQVEYAILETSGQLSVLKKSVYQPVTPKDLDIMPTPNGIETELIYDGVLVEQNLIDAKHDRAWLDSQLKALGIKDISEVFFASIDMNDKLYIDKYSDHLSSLKDISDYNGPY</sequence>
<evidence type="ECO:0000256" key="2">
    <source>
        <dbReference type="ARBA" id="ARBA00006448"/>
    </source>
</evidence>
<dbReference type="AlphaFoldDB" id="A0A645E482"/>
<dbReference type="InterPro" id="IPR048454">
    <property type="entry name" value="YetF_N"/>
</dbReference>
<dbReference type="PANTHER" id="PTHR34582:SF7">
    <property type="entry name" value="UPF0702 TRANSMEMBRANE PROTEIN YDFS"/>
    <property type="match status" value="1"/>
</dbReference>
<comment type="similarity">
    <text evidence="2">Belongs to the UPF0702 family.</text>
</comment>
<organism evidence="10">
    <name type="scientific">bioreactor metagenome</name>
    <dbReference type="NCBI Taxonomy" id="1076179"/>
    <lineage>
        <taxon>unclassified sequences</taxon>
        <taxon>metagenomes</taxon>
        <taxon>ecological metagenomes</taxon>
    </lineage>
</organism>
<keyword evidence="3" id="KW-1003">Cell membrane</keyword>
<keyword evidence="6 7" id="KW-0472">Membrane</keyword>
<feature type="transmembrane region" description="Helical" evidence="7">
    <location>
        <begin position="59"/>
        <end position="79"/>
    </location>
</feature>
<evidence type="ECO:0000256" key="4">
    <source>
        <dbReference type="ARBA" id="ARBA00022692"/>
    </source>
</evidence>
<evidence type="ECO:0000313" key="10">
    <source>
        <dbReference type="EMBL" id="MPM96349.1"/>
    </source>
</evidence>
<feature type="domain" description="YetF-like N-terminal transmembrane" evidence="9">
    <location>
        <begin position="9"/>
        <end position="79"/>
    </location>
</feature>
<evidence type="ECO:0000256" key="6">
    <source>
        <dbReference type="ARBA" id="ARBA00023136"/>
    </source>
</evidence>
<gene>
    <name evidence="10" type="ORF">SDC9_143509</name>
</gene>
<dbReference type="InterPro" id="IPR007353">
    <property type="entry name" value="DUF421"/>
</dbReference>
<evidence type="ECO:0000259" key="9">
    <source>
        <dbReference type="Pfam" id="PF20730"/>
    </source>
</evidence>
<feature type="domain" description="YetF C-terminal" evidence="8">
    <location>
        <begin position="81"/>
        <end position="214"/>
    </location>
</feature>